<dbReference type="GO" id="GO:0000978">
    <property type="term" value="F:RNA polymerase II cis-regulatory region sequence-specific DNA binding"/>
    <property type="evidence" value="ECO:0007669"/>
    <property type="project" value="TreeGrafter"/>
</dbReference>
<keyword evidence="1" id="KW-0805">Transcription regulation</keyword>
<dbReference type="SUPFAM" id="SSF47454">
    <property type="entry name" value="A DNA-binding domain in eukaryotic transcription factors"/>
    <property type="match status" value="1"/>
</dbReference>
<dbReference type="EMBL" id="JXXN02005940">
    <property type="protein sequence ID" value="THD19638.1"/>
    <property type="molecule type" value="Genomic_DNA"/>
</dbReference>
<protein>
    <submittedName>
        <fullName evidence="6">Basic leucine zipper (BZIP) transcription</fullName>
    </submittedName>
</protein>
<sequence length="100" mass="11700">MLFIHHKCNASMTSVTAQDSTMGFEVSDDELIKMSTSELRLLLTKRQVTAEEHRQLRSRRRRLQNRKYARRCAHKKLTEVENLTSEVEEETTELQVSGFC</sequence>
<evidence type="ECO:0000256" key="3">
    <source>
        <dbReference type="ARBA" id="ARBA00023163"/>
    </source>
</evidence>
<dbReference type="Proteomes" id="UP000230066">
    <property type="component" value="Unassembled WGS sequence"/>
</dbReference>
<dbReference type="PANTHER" id="PTHR10129">
    <property type="entry name" value="TRANSCRIPTION FACTOR MAF"/>
    <property type="match status" value="1"/>
</dbReference>
<evidence type="ECO:0000259" key="5">
    <source>
        <dbReference type="Pfam" id="PF03131"/>
    </source>
</evidence>
<reference evidence="6" key="1">
    <citation type="submission" date="2019-03" db="EMBL/GenBank/DDBJ databases">
        <title>Improved annotation for the trematode Fasciola hepatica.</title>
        <authorList>
            <person name="Choi Y.-J."/>
            <person name="Martin J."/>
            <person name="Mitreva M."/>
        </authorList>
    </citation>
    <scope>NUCLEOTIDE SEQUENCE [LARGE SCALE GENOMIC DNA]</scope>
</reference>
<evidence type="ECO:0000313" key="6">
    <source>
        <dbReference type="EMBL" id="THD19638.1"/>
    </source>
</evidence>
<proteinExistence type="predicted"/>
<dbReference type="PANTHER" id="PTHR10129:SF48">
    <property type="entry name" value="MAF-S, ISOFORM B"/>
    <property type="match status" value="1"/>
</dbReference>
<dbReference type="Gene3D" id="1.20.5.170">
    <property type="match status" value="1"/>
</dbReference>
<dbReference type="Pfam" id="PF03131">
    <property type="entry name" value="bZIP_Maf"/>
    <property type="match status" value="1"/>
</dbReference>
<dbReference type="GO" id="GO:0000981">
    <property type="term" value="F:DNA-binding transcription factor activity, RNA polymerase II-specific"/>
    <property type="evidence" value="ECO:0007669"/>
    <property type="project" value="TreeGrafter"/>
</dbReference>
<evidence type="ECO:0000256" key="2">
    <source>
        <dbReference type="ARBA" id="ARBA00023125"/>
    </source>
</evidence>
<dbReference type="AlphaFoldDB" id="A0A4E0RCP8"/>
<accession>A0A4E0RCP8</accession>
<dbReference type="InterPro" id="IPR024874">
    <property type="entry name" value="Transcription_factor_Maf_fam"/>
</dbReference>
<keyword evidence="2" id="KW-0238">DNA-binding</keyword>
<organism evidence="6 7">
    <name type="scientific">Fasciola hepatica</name>
    <name type="common">Liver fluke</name>
    <dbReference type="NCBI Taxonomy" id="6192"/>
    <lineage>
        <taxon>Eukaryota</taxon>
        <taxon>Metazoa</taxon>
        <taxon>Spiralia</taxon>
        <taxon>Lophotrochozoa</taxon>
        <taxon>Platyhelminthes</taxon>
        <taxon>Trematoda</taxon>
        <taxon>Digenea</taxon>
        <taxon>Plagiorchiida</taxon>
        <taxon>Echinostomata</taxon>
        <taxon>Echinostomatoidea</taxon>
        <taxon>Fasciolidae</taxon>
        <taxon>Fasciola</taxon>
    </lineage>
</organism>
<gene>
    <name evidence="6" type="ORF">D915_009666</name>
</gene>
<keyword evidence="7" id="KW-1185">Reference proteome</keyword>
<name>A0A4E0RCP8_FASHE</name>
<feature type="domain" description="Basic leucine zipper" evidence="5">
    <location>
        <begin position="26"/>
        <end position="95"/>
    </location>
</feature>
<comment type="caution">
    <text evidence="6">The sequence shown here is derived from an EMBL/GenBank/DDBJ whole genome shotgun (WGS) entry which is preliminary data.</text>
</comment>
<evidence type="ECO:0000256" key="1">
    <source>
        <dbReference type="ARBA" id="ARBA00023015"/>
    </source>
</evidence>
<dbReference type="InterPro" id="IPR004826">
    <property type="entry name" value="bZIP_Maf"/>
</dbReference>
<evidence type="ECO:0000313" key="7">
    <source>
        <dbReference type="Proteomes" id="UP000230066"/>
    </source>
</evidence>
<evidence type="ECO:0000256" key="4">
    <source>
        <dbReference type="SAM" id="Coils"/>
    </source>
</evidence>
<keyword evidence="3" id="KW-0804">Transcription</keyword>
<dbReference type="GO" id="GO:0005634">
    <property type="term" value="C:nucleus"/>
    <property type="evidence" value="ECO:0007669"/>
    <property type="project" value="TreeGrafter"/>
</dbReference>
<keyword evidence="4" id="KW-0175">Coiled coil</keyword>
<dbReference type="InterPro" id="IPR008917">
    <property type="entry name" value="TF_DNA-bd_sf"/>
</dbReference>
<feature type="coiled-coil region" evidence="4">
    <location>
        <begin position="46"/>
        <end position="93"/>
    </location>
</feature>